<accession>A0A6A6ZFS2</accession>
<dbReference type="EMBL" id="MU006243">
    <property type="protein sequence ID" value="KAF2819718.1"/>
    <property type="molecule type" value="Genomic_DNA"/>
</dbReference>
<name>A0A6A6ZFS2_9PLEO</name>
<reference evidence="1" key="1">
    <citation type="journal article" date="2020" name="Stud. Mycol.">
        <title>101 Dothideomycetes genomes: a test case for predicting lifestyles and emergence of pathogens.</title>
        <authorList>
            <person name="Haridas S."/>
            <person name="Albert R."/>
            <person name="Binder M."/>
            <person name="Bloem J."/>
            <person name="Labutti K."/>
            <person name="Salamov A."/>
            <person name="Andreopoulos B."/>
            <person name="Baker S."/>
            <person name="Barry K."/>
            <person name="Bills G."/>
            <person name="Bluhm B."/>
            <person name="Cannon C."/>
            <person name="Castanera R."/>
            <person name="Culley D."/>
            <person name="Daum C."/>
            <person name="Ezra D."/>
            <person name="Gonzalez J."/>
            <person name="Henrissat B."/>
            <person name="Kuo A."/>
            <person name="Liang C."/>
            <person name="Lipzen A."/>
            <person name="Lutzoni F."/>
            <person name="Magnuson J."/>
            <person name="Mondo S."/>
            <person name="Nolan M."/>
            <person name="Ohm R."/>
            <person name="Pangilinan J."/>
            <person name="Park H.-J."/>
            <person name="Ramirez L."/>
            <person name="Alfaro M."/>
            <person name="Sun H."/>
            <person name="Tritt A."/>
            <person name="Yoshinaga Y."/>
            <person name="Zwiers L.-H."/>
            <person name="Turgeon B."/>
            <person name="Goodwin S."/>
            <person name="Spatafora J."/>
            <person name="Crous P."/>
            <person name="Grigoriev I."/>
        </authorList>
    </citation>
    <scope>NUCLEOTIDE SEQUENCE</scope>
    <source>
        <strain evidence="1">CBS 113818</strain>
    </source>
</reference>
<dbReference type="AlphaFoldDB" id="A0A6A6ZFS2"/>
<organism evidence="1 2">
    <name type="scientific">Ophiobolus disseminans</name>
    <dbReference type="NCBI Taxonomy" id="1469910"/>
    <lineage>
        <taxon>Eukaryota</taxon>
        <taxon>Fungi</taxon>
        <taxon>Dikarya</taxon>
        <taxon>Ascomycota</taxon>
        <taxon>Pezizomycotina</taxon>
        <taxon>Dothideomycetes</taxon>
        <taxon>Pleosporomycetidae</taxon>
        <taxon>Pleosporales</taxon>
        <taxon>Pleosporineae</taxon>
        <taxon>Phaeosphaeriaceae</taxon>
        <taxon>Ophiobolus</taxon>
    </lineage>
</organism>
<proteinExistence type="predicted"/>
<dbReference type="Proteomes" id="UP000799424">
    <property type="component" value="Unassembled WGS sequence"/>
</dbReference>
<protein>
    <submittedName>
        <fullName evidence="1">Uncharacterized protein</fullName>
    </submittedName>
</protein>
<keyword evidence="2" id="KW-1185">Reference proteome</keyword>
<dbReference type="OrthoDB" id="407298at2759"/>
<sequence>MFNKQSVLFLSKSELGQASVVLAVAHEVAAQFDCNVHFASFAPLKSHIRALHQLSSVKIYWQTISRKSMKDSLAMALIPCQDTHRV</sequence>
<gene>
    <name evidence="1" type="ORF">CC86DRAFT_126949</name>
</gene>
<evidence type="ECO:0000313" key="1">
    <source>
        <dbReference type="EMBL" id="KAF2819718.1"/>
    </source>
</evidence>
<evidence type="ECO:0000313" key="2">
    <source>
        <dbReference type="Proteomes" id="UP000799424"/>
    </source>
</evidence>